<evidence type="ECO:0000256" key="4">
    <source>
        <dbReference type="PROSITE-ProRule" id="PRU00169"/>
    </source>
</evidence>
<dbReference type="InterPro" id="IPR036097">
    <property type="entry name" value="HisK_dim/P_sf"/>
</dbReference>
<dbReference type="EC" id="2.7.13.3" evidence="2"/>
<dbReference type="SUPFAM" id="SSF47384">
    <property type="entry name" value="Homodimeric domain of signal transducing histidine kinase"/>
    <property type="match status" value="1"/>
</dbReference>
<keyword evidence="3 4" id="KW-0597">Phosphoprotein</keyword>
<dbReference type="InterPro" id="IPR003661">
    <property type="entry name" value="HisK_dim/P_dom"/>
</dbReference>
<dbReference type="Pfam" id="PF00512">
    <property type="entry name" value="HisKA"/>
    <property type="match status" value="1"/>
</dbReference>
<evidence type="ECO:0000259" key="5">
    <source>
        <dbReference type="PROSITE" id="PS50110"/>
    </source>
</evidence>
<dbReference type="Pfam" id="PF00072">
    <property type="entry name" value="Response_reg"/>
    <property type="match status" value="1"/>
</dbReference>
<dbReference type="SMART" id="SM00448">
    <property type="entry name" value="REC"/>
    <property type="match status" value="1"/>
</dbReference>
<dbReference type="InterPro" id="IPR011006">
    <property type="entry name" value="CheY-like_superfamily"/>
</dbReference>
<dbReference type="SMART" id="SM00388">
    <property type="entry name" value="HisKA"/>
    <property type="match status" value="1"/>
</dbReference>
<evidence type="ECO:0000256" key="2">
    <source>
        <dbReference type="ARBA" id="ARBA00012438"/>
    </source>
</evidence>
<dbReference type="EMBL" id="CP138858">
    <property type="protein sequence ID" value="WPJ96660.1"/>
    <property type="molecule type" value="Genomic_DNA"/>
</dbReference>
<protein>
    <recommendedName>
        <fullName evidence="2">histidine kinase</fullName>
        <ecNumber evidence="2">2.7.13.3</ecNumber>
    </recommendedName>
</protein>
<evidence type="ECO:0000256" key="1">
    <source>
        <dbReference type="ARBA" id="ARBA00000085"/>
    </source>
</evidence>
<evidence type="ECO:0000313" key="7">
    <source>
        <dbReference type="Proteomes" id="UP001324993"/>
    </source>
</evidence>
<dbReference type="PANTHER" id="PTHR43719">
    <property type="entry name" value="TWO-COMPONENT HISTIDINE KINASE"/>
    <property type="match status" value="1"/>
</dbReference>
<name>A0ABZ0RKC7_9BACT</name>
<evidence type="ECO:0000313" key="6">
    <source>
        <dbReference type="EMBL" id="WPJ96660.1"/>
    </source>
</evidence>
<dbReference type="Proteomes" id="UP001324993">
    <property type="component" value="Chromosome"/>
</dbReference>
<feature type="modified residue" description="4-aspartylphosphate" evidence="4">
    <location>
        <position position="53"/>
    </location>
</feature>
<dbReference type="PANTHER" id="PTHR43719:SF28">
    <property type="entry name" value="PEROXIDE STRESS-ACTIVATED HISTIDINE KINASE MAK1-RELATED"/>
    <property type="match status" value="1"/>
</dbReference>
<reference evidence="6 7" key="1">
    <citation type="submission" date="2023-11" db="EMBL/GenBank/DDBJ databases">
        <title>Coraliomargarita sp. nov., isolated from marine algae.</title>
        <authorList>
            <person name="Lee J.K."/>
            <person name="Baek J.H."/>
            <person name="Kim J.M."/>
            <person name="Choi D.G."/>
            <person name="Jeon C.O."/>
        </authorList>
    </citation>
    <scope>NUCLEOTIDE SEQUENCE [LARGE SCALE GENOMIC DNA]</scope>
    <source>
        <strain evidence="6 7">J2-16</strain>
    </source>
</reference>
<accession>A0ABZ0RKC7</accession>
<dbReference type="InterPro" id="IPR050956">
    <property type="entry name" value="2C_system_His_kinase"/>
</dbReference>
<comment type="catalytic activity">
    <reaction evidence="1">
        <text>ATP + protein L-histidine = ADP + protein N-phospho-L-histidine.</text>
        <dbReference type="EC" id="2.7.13.3"/>
    </reaction>
</comment>
<organism evidence="6 7">
    <name type="scientific">Coraliomargarita algicola</name>
    <dbReference type="NCBI Taxonomy" id="3092156"/>
    <lineage>
        <taxon>Bacteria</taxon>
        <taxon>Pseudomonadati</taxon>
        <taxon>Verrucomicrobiota</taxon>
        <taxon>Opitutia</taxon>
        <taxon>Puniceicoccales</taxon>
        <taxon>Coraliomargaritaceae</taxon>
        <taxon>Coraliomargarita</taxon>
    </lineage>
</organism>
<dbReference type="CDD" id="cd00082">
    <property type="entry name" value="HisKA"/>
    <property type="match status" value="1"/>
</dbReference>
<dbReference type="InterPro" id="IPR001789">
    <property type="entry name" value="Sig_transdc_resp-reg_receiver"/>
</dbReference>
<keyword evidence="7" id="KW-1185">Reference proteome</keyword>
<gene>
    <name evidence="6" type="ORF">SH580_02950</name>
</gene>
<feature type="domain" description="Response regulatory" evidence="5">
    <location>
        <begin position="5"/>
        <end position="118"/>
    </location>
</feature>
<sequence>MLLKNVLVVDDEPLMREALDLSLRSEFKVVKASSGAEALELSEQQDFPVVVLDLRMEGLDGIATLKKLRQKNAHQKIIILTAHQSMDSAIQAINLGAHGYMTKPCNFHELKSLLSKAHDRYYEEQMRTEELRKRLLEMHDDLFSLLCHEFNTPLNGIIGFSSILKEELQDEENKRMAGFIEDSAENLHSVFVEILDHVQSKLPAPAEAKDSFALVDLSNYLDSKREDWKREFELIGKIWLSEQLLHGSFHSMTAILSKLILASCPVTAPLQIKAEKLSNQIVFHFTNLDLESRFGFLDDANTVFSPYSTSKFARRSFDSGVGLHLATAKNLAETAGMKLVAKKNESGLIDIDLLADFADS</sequence>
<dbReference type="Gene3D" id="3.40.50.2300">
    <property type="match status" value="1"/>
</dbReference>
<proteinExistence type="predicted"/>
<dbReference type="SUPFAM" id="SSF52172">
    <property type="entry name" value="CheY-like"/>
    <property type="match status" value="1"/>
</dbReference>
<dbReference type="PROSITE" id="PS50110">
    <property type="entry name" value="RESPONSE_REGULATORY"/>
    <property type="match status" value="1"/>
</dbReference>
<evidence type="ECO:0000256" key="3">
    <source>
        <dbReference type="ARBA" id="ARBA00022553"/>
    </source>
</evidence>
<dbReference type="Gene3D" id="1.10.287.130">
    <property type="match status" value="1"/>
</dbReference>